<evidence type="ECO:0000256" key="3">
    <source>
        <dbReference type="PROSITE-ProRule" id="PRU00023"/>
    </source>
</evidence>
<protein>
    <recommendedName>
        <fullName evidence="6">Ankyrin</fullName>
    </recommendedName>
</protein>
<dbReference type="PANTHER" id="PTHR24171:SF8">
    <property type="entry name" value="BRCA1-ASSOCIATED RING DOMAIN PROTEIN 1"/>
    <property type="match status" value="1"/>
</dbReference>
<dbReference type="PANTHER" id="PTHR24171">
    <property type="entry name" value="ANKYRIN REPEAT DOMAIN-CONTAINING PROTEIN 39-RELATED"/>
    <property type="match status" value="1"/>
</dbReference>
<evidence type="ECO:0008006" key="6">
    <source>
        <dbReference type="Google" id="ProtNLM"/>
    </source>
</evidence>
<dbReference type="InterPro" id="IPR036770">
    <property type="entry name" value="Ankyrin_rpt-contain_sf"/>
</dbReference>
<accession>A0A9N9VS59</accession>
<evidence type="ECO:0000256" key="1">
    <source>
        <dbReference type="ARBA" id="ARBA00022737"/>
    </source>
</evidence>
<dbReference type="OrthoDB" id="4772757at2759"/>
<evidence type="ECO:0000313" key="5">
    <source>
        <dbReference type="Proteomes" id="UP000696573"/>
    </source>
</evidence>
<dbReference type="GO" id="GO:0085020">
    <property type="term" value="P:protein K6-linked ubiquitination"/>
    <property type="evidence" value="ECO:0007669"/>
    <property type="project" value="TreeGrafter"/>
</dbReference>
<dbReference type="SUPFAM" id="SSF48403">
    <property type="entry name" value="Ankyrin repeat"/>
    <property type="match status" value="1"/>
</dbReference>
<name>A0A9N9VS59_9HYPO</name>
<dbReference type="Pfam" id="PF12796">
    <property type="entry name" value="Ank_2"/>
    <property type="match status" value="1"/>
</dbReference>
<feature type="repeat" description="ANK" evidence="3">
    <location>
        <begin position="373"/>
        <end position="401"/>
    </location>
</feature>
<dbReference type="InterPro" id="IPR002110">
    <property type="entry name" value="Ankyrin_rpt"/>
</dbReference>
<dbReference type="Gene3D" id="1.25.40.20">
    <property type="entry name" value="Ankyrin repeat-containing domain"/>
    <property type="match status" value="2"/>
</dbReference>
<dbReference type="AlphaFoldDB" id="A0A9N9VS59"/>
<keyword evidence="5" id="KW-1185">Reference proteome</keyword>
<dbReference type="PROSITE" id="PS50297">
    <property type="entry name" value="ANK_REP_REGION"/>
    <property type="match status" value="1"/>
</dbReference>
<proteinExistence type="predicted"/>
<comment type="caution">
    <text evidence="4">The sequence shown here is derived from an EMBL/GenBank/DDBJ whole genome shotgun (WGS) entry which is preliminary data.</text>
</comment>
<keyword evidence="2 3" id="KW-0040">ANK repeat</keyword>
<dbReference type="GO" id="GO:0004842">
    <property type="term" value="F:ubiquitin-protein transferase activity"/>
    <property type="evidence" value="ECO:0007669"/>
    <property type="project" value="TreeGrafter"/>
</dbReference>
<dbReference type="SMART" id="SM00248">
    <property type="entry name" value="ANK"/>
    <property type="match status" value="5"/>
</dbReference>
<evidence type="ECO:0000313" key="4">
    <source>
        <dbReference type="EMBL" id="CAH0028444.1"/>
    </source>
</evidence>
<dbReference type="EMBL" id="CABFNQ020000732">
    <property type="protein sequence ID" value="CAH0028444.1"/>
    <property type="molecule type" value="Genomic_DNA"/>
</dbReference>
<keyword evidence="1" id="KW-0677">Repeat</keyword>
<dbReference type="Proteomes" id="UP000696573">
    <property type="component" value="Unassembled WGS sequence"/>
</dbReference>
<sequence length="557" mass="62574">MPAIHILDLPEEIVDNILQQAILVRVLPIRDYESPTGIPRVLRLRLVCKTFNAMFRPALFATRLFDTYLPVSTYQATQALRYWPIRNNHGAQQLWHAYLVYRVQNETDPLAHRYFEVRTAAERLFNTNLTGLSLKSIIESVCWLALASVAGKVALKTYNNHFVIKNGADLNLLSAAAYLNCQDVVKSLLVEGIDPTQHDDLLPAAIEAAALAGHADMLQILQESLPDMVRPPADREANPRGFIGHATLPTVLCKGKADPQAVVGAAMNGDVELLKMALYPPSRRDPRSTDYFEQPHGKVKERSLPGLTLRAAMLHSKSLSVYRILSDFFAQSAEPYLTCQRLDRYCEFGNLEIVKHLLDTGVSARIDSWRRARHPSALHEACRHGHEAIVDLLIERGARINQHCGRFNTPLYAAVSGGFITIAQKLIDKGAECDLELLKHSLSSEYPAMTRLLLPHLSAEEVFWNLRYLIDDERLDKMPLLALIGEHPGLSFKNGKVRPPVPPKAESLSNAKLISEDGKLGSFGLREAYKFEDWLRMRHVPPRSRRMFTAVGYDKGF</sequence>
<gene>
    <name evidence="4" type="ORF">CRHIZ90672A_00010691</name>
</gene>
<organism evidence="4 5">
    <name type="scientific">Clonostachys rhizophaga</name>
    <dbReference type="NCBI Taxonomy" id="160324"/>
    <lineage>
        <taxon>Eukaryota</taxon>
        <taxon>Fungi</taxon>
        <taxon>Dikarya</taxon>
        <taxon>Ascomycota</taxon>
        <taxon>Pezizomycotina</taxon>
        <taxon>Sordariomycetes</taxon>
        <taxon>Hypocreomycetidae</taxon>
        <taxon>Hypocreales</taxon>
        <taxon>Bionectriaceae</taxon>
        <taxon>Clonostachys</taxon>
    </lineage>
</organism>
<dbReference type="PROSITE" id="PS50088">
    <property type="entry name" value="ANK_REPEAT"/>
    <property type="match status" value="1"/>
</dbReference>
<reference evidence="4" key="1">
    <citation type="submission" date="2021-10" db="EMBL/GenBank/DDBJ databases">
        <authorList>
            <person name="Piombo E."/>
        </authorList>
    </citation>
    <scope>NUCLEOTIDE SEQUENCE</scope>
</reference>
<evidence type="ECO:0000256" key="2">
    <source>
        <dbReference type="ARBA" id="ARBA00023043"/>
    </source>
</evidence>